<proteinExistence type="predicted"/>
<keyword evidence="2" id="KW-0472">Membrane</keyword>
<evidence type="ECO:0000256" key="2">
    <source>
        <dbReference type="SAM" id="Phobius"/>
    </source>
</evidence>
<organism evidence="3">
    <name type="scientific">Alexandrium catenella</name>
    <name type="common">Red tide dinoflagellate</name>
    <name type="synonym">Gonyaulax catenella</name>
    <dbReference type="NCBI Taxonomy" id="2925"/>
    <lineage>
        <taxon>Eukaryota</taxon>
        <taxon>Sar</taxon>
        <taxon>Alveolata</taxon>
        <taxon>Dinophyceae</taxon>
        <taxon>Gonyaulacales</taxon>
        <taxon>Pyrocystaceae</taxon>
        <taxon>Alexandrium</taxon>
    </lineage>
</organism>
<dbReference type="AlphaFoldDB" id="A0A7S1L877"/>
<feature type="compositionally biased region" description="Low complexity" evidence="1">
    <location>
        <begin position="323"/>
        <end position="333"/>
    </location>
</feature>
<sequence length="349" mass="36920">MTQLVAKVGCAVAAAVSLAWLAVLGSSVHWVTSSSVIVNFQVTLFSVYASKGTASSMLSFVGHLLRGRSLIDKLMERSIWMEDALTEFCGSGVDKVFQWCGMWTMVAYASWFMLFSILLTVTLLLMGACFMYYYSAIHATATGRTCCRVCYGLAPCFCLMGLIVYTLCTLDFGKDALLKGQFRAHAMYSTGYVFAWFLAIVSWLPLYSMLVFMRRDPLEKQHWEDTEDCLISQQEAHATSYGTSAPGANTYAGPSGVPSNPYGPPAPGAEGYSGAYASQAGPYGAPAPGADGYAGTYGAPAGSYSAPAYGAPAAGHESYGYGGQAAQYSSAAPGAPPPSQPGYGGSGAW</sequence>
<keyword evidence="2" id="KW-0812">Transmembrane</keyword>
<accession>A0A7S1L877</accession>
<reference evidence="3" key="1">
    <citation type="submission" date="2021-01" db="EMBL/GenBank/DDBJ databases">
        <authorList>
            <person name="Corre E."/>
            <person name="Pelletier E."/>
            <person name="Niang G."/>
            <person name="Scheremetjew M."/>
            <person name="Finn R."/>
            <person name="Kale V."/>
            <person name="Holt S."/>
            <person name="Cochrane G."/>
            <person name="Meng A."/>
            <person name="Brown T."/>
            <person name="Cohen L."/>
        </authorList>
    </citation>
    <scope>NUCLEOTIDE SEQUENCE</scope>
    <source>
        <strain evidence="3">OF101</strain>
    </source>
</reference>
<evidence type="ECO:0000313" key="3">
    <source>
        <dbReference type="EMBL" id="CAD9097125.1"/>
    </source>
</evidence>
<feature type="region of interest" description="Disordered" evidence="1">
    <location>
        <begin position="323"/>
        <end position="349"/>
    </location>
</feature>
<protein>
    <submittedName>
        <fullName evidence="3">Uncharacterized protein</fullName>
    </submittedName>
</protein>
<feature type="transmembrane region" description="Helical" evidence="2">
    <location>
        <begin position="146"/>
        <end position="167"/>
    </location>
</feature>
<dbReference type="EMBL" id="HBGE01009285">
    <property type="protein sequence ID" value="CAD9097125.1"/>
    <property type="molecule type" value="Transcribed_RNA"/>
</dbReference>
<keyword evidence="2" id="KW-1133">Transmembrane helix</keyword>
<gene>
    <name evidence="3" type="ORF">ACAT0790_LOCUS5578</name>
</gene>
<feature type="transmembrane region" description="Helical" evidence="2">
    <location>
        <begin position="187"/>
        <end position="212"/>
    </location>
</feature>
<feature type="transmembrane region" description="Helical" evidence="2">
    <location>
        <begin position="111"/>
        <end position="134"/>
    </location>
</feature>
<name>A0A7S1L877_ALECA</name>
<evidence type="ECO:0000256" key="1">
    <source>
        <dbReference type="SAM" id="MobiDB-lite"/>
    </source>
</evidence>